<protein>
    <recommendedName>
        <fullName evidence="4">Protein kinase domain-containing protein</fullName>
    </recommendedName>
</protein>
<accession>A0A150GW71</accession>
<comment type="caution">
    <text evidence="2">The sequence shown here is derived from an EMBL/GenBank/DDBJ whole genome shotgun (WGS) entry which is preliminary data.</text>
</comment>
<feature type="compositionally biased region" description="Acidic residues" evidence="1">
    <location>
        <begin position="561"/>
        <end position="570"/>
    </location>
</feature>
<dbReference type="PANTHER" id="PTHR46699">
    <property type="entry name" value="SERINE/THREONINE-PROTEIN KINASE STN8, CHLOROPLASTIC-RELATED"/>
    <property type="match status" value="1"/>
</dbReference>
<dbReference type="STRING" id="33097.A0A150GW71"/>
<feature type="region of interest" description="Disordered" evidence="1">
    <location>
        <begin position="507"/>
        <end position="526"/>
    </location>
</feature>
<dbReference type="InterPro" id="IPR011009">
    <property type="entry name" value="Kinase-like_dom_sf"/>
</dbReference>
<dbReference type="Proteomes" id="UP000075714">
    <property type="component" value="Unassembled WGS sequence"/>
</dbReference>
<proteinExistence type="predicted"/>
<dbReference type="Gene3D" id="3.30.200.20">
    <property type="entry name" value="Phosphorylase Kinase, domain 1"/>
    <property type="match status" value="1"/>
</dbReference>
<evidence type="ECO:0000313" key="2">
    <source>
        <dbReference type="EMBL" id="KXZ54035.1"/>
    </source>
</evidence>
<dbReference type="AlphaFoldDB" id="A0A150GW71"/>
<dbReference type="PANTHER" id="PTHR46699:SF4">
    <property type="entry name" value="SERINE_THREONINE-PROTEIN KINASE STN7, CHLOROPLASTIC"/>
    <property type="match status" value="1"/>
</dbReference>
<feature type="compositionally biased region" description="Low complexity" evidence="1">
    <location>
        <begin position="543"/>
        <end position="557"/>
    </location>
</feature>
<dbReference type="EMBL" id="LSYV01000006">
    <property type="protein sequence ID" value="KXZ54035.1"/>
    <property type="molecule type" value="Genomic_DNA"/>
</dbReference>
<feature type="region of interest" description="Disordered" evidence="1">
    <location>
        <begin position="543"/>
        <end position="577"/>
    </location>
</feature>
<dbReference type="SUPFAM" id="SSF56112">
    <property type="entry name" value="Protein kinase-like (PK-like)"/>
    <property type="match status" value="2"/>
</dbReference>
<sequence>MALGQVAAPCQVMNCGDIVYRSTLDPSLYKNGGFDWRTGTLLATVLGYLFLPPGVLPGAIDYYVKAPLKRKESKAIDKNDIILGKRLGTGGFGTVFKGELKEEGGAKTPIIIKKAKEFGEAEVWMNERMSRVPGNHVAEFVTAFDEALNVPMPAAAGARSRPAGSPAPPVWGQGNPLENPNSIWLVWYYEGDNTLSSLMEMVFPHLRSDNNIIAFNKRLQELKWNLDAWRAEEQAKLDSGGAKAALADSLAAGFEALAADGGAGWDLVSRLLAYTPTDRPSAAEALQHPWLTSAPGRTASLQRSLAGSVEATVSTAAAATTAALSSAGRTIGRTAAFADMEEAILKSQQGALTEAQLMEELGLSERAPVAPREGSQTIAWWQERQNDLRERLVERREKLAAQVGNAFSSVRGGKGVKPAAGKAAAPPARGAEAAAAAAAAAAAKKADGSGKVKVPLILGGAKKAGSGGNGKAAAPAAAANGNGNGKVVPAANGNGNGKAVAAANVNGRSASPAPSKPNGNGNGNGLSFGLGLGRGLGRAAAANGNGNANGNGKANGNSYVEEGEEEEEEVVAEKQSTKEKVFDLLGVFRR</sequence>
<name>A0A150GW71_GONPE</name>
<gene>
    <name evidence="2" type="ORF">GPECTOR_5g144</name>
</gene>
<evidence type="ECO:0000256" key="1">
    <source>
        <dbReference type="SAM" id="MobiDB-lite"/>
    </source>
</evidence>
<reference evidence="3" key="1">
    <citation type="journal article" date="2016" name="Nat. Commun.">
        <title>The Gonium pectorale genome demonstrates co-option of cell cycle regulation during the evolution of multicellularity.</title>
        <authorList>
            <person name="Hanschen E.R."/>
            <person name="Marriage T.N."/>
            <person name="Ferris P.J."/>
            <person name="Hamaji T."/>
            <person name="Toyoda A."/>
            <person name="Fujiyama A."/>
            <person name="Neme R."/>
            <person name="Noguchi H."/>
            <person name="Minakuchi Y."/>
            <person name="Suzuki M."/>
            <person name="Kawai-Toyooka H."/>
            <person name="Smith D.R."/>
            <person name="Sparks H."/>
            <person name="Anderson J."/>
            <person name="Bakaric R."/>
            <person name="Luria V."/>
            <person name="Karger A."/>
            <person name="Kirschner M.W."/>
            <person name="Durand P.M."/>
            <person name="Michod R.E."/>
            <person name="Nozaki H."/>
            <person name="Olson B.J."/>
        </authorList>
    </citation>
    <scope>NUCLEOTIDE SEQUENCE [LARGE SCALE GENOMIC DNA]</scope>
    <source>
        <strain evidence="3">NIES-2863</strain>
    </source>
</reference>
<evidence type="ECO:0008006" key="4">
    <source>
        <dbReference type="Google" id="ProtNLM"/>
    </source>
</evidence>
<evidence type="ECO:0000313" key="3">
    <source>
        <dbReference type="Proteomes" id="UP000075714"/>
    </source>
</evidence>
<organism evidence="2 3">
    <name type="scientific">Gonium pectorale</name>
    <name type="common">Green alga</name>
    <dbReference type="NCBI Taxonomy" id="33097"/>
    <lineage>
        <taxon>Eukaryota</taxon>
        <taxon>Viridiplantae</taxon>
        <taxon>Chlorophyta</taxon>
        <taxon>core chlorophytes</taxon>
        <taxon>Chlorophyceae</taxon>
        <taxon>CS clade</taxon>
        <taxon>Chlamydomonadales</taxon>
        <taxon>Volvocaceae</taxon>
        <taxon>Gonium</taxon>
    </lineage>
</organism>
<dbReference type="OrthoDB" id="10252171at2759"/>
<dbReference type="Gene3D" id="1.10.510.10">
    <property type="entry name" value="Transferase(Phosphotransferase) domain 1"/>
    <property type="match status" value="1"/>
</dbReference>
<keyword evidence="3" id="KW-1185">Reference proteome</keyword>